<dbReference type="InterPro" id="IPR027383">
    <property type="entry name" value="Znf_put"/>
</dbReference>
<dbReference type="Gene3D" id="1.10.10.1320">
    <property type="entry name" value="Anti-sigma factor, zinc-finger domain"/>
    <property type="match status" value="1"/>
</dbReference>
<dbReference type="Gene3D" id="3.30.200.20">
    <property type="entry name" value="Phosphorylase Kinase, domain 1"/>
    <property type="match status" value="1"/>
</dbReference>
<dbReference type="PANTHER" id="PTHR43289">
    <property type="entry name" value="MITOGEN-ACTIVATED PROTEIN KINASE KINASE KINASE 20-RELATED"/>
    <property type="match status" value="1"/>
</dbReference>
<evidence type="ECO:0000313" key="9">
    <source>
        <dbReference type="Proteomes" id="UP000011529"/>
    </source>
</evidence>
<dbReference type="EMBL" id="ANMO01000085">
    <property type="protein sequence ID" value="EMB17828.1"/>
    <property type="molecule type" value="Genomic_DNA"/>
</dbReference>
<organism evidence="8 9">
    <name type="scientific">Rhodopirellula europaea 6C</name>
    <dbReference type="NCBI Taxonomy" id="1263867"/>
    <lineage>
        <taxon>Bacteria</taxon>
        <taxon>Pseudomonadati</taxon>
        <taxon>Planctomycetota</taxon>
        <taxon>Planctomycetia</taxon>
        <taxon>Pirellulales</taxon>
        <taxon>Pirellulaceae</taxon>
        <taxon>Rhodopirellula</taxon>
    </lineage>
</organism>
<dbReference type="PROSITE" id="PS00108">
    <property type="entry name" value="PROTEIN_KINASE_ST"/>
    <property type="match status" value="1"/>
</dbReference>
<dbReference type="GO" id="GO:0005524">
    <property type="term" value="F:ATP binding"/>
    <property type="evidence" value="ECO:0007669"/>
    <property type="project" value="UniProtKB-UniRule"/>
</dbReference>
<gene>
    <name evidence="8" type="ORF">RE6C_01459</name>
</gene>
<feature type="region of interest" description="Disordered" evidence="6">
    <location>
        <begin position="60"/>
        <end position="85"/>
    </location>
</feature>
<keyword evidence="9" id="KW-1185">Reference proteome</keyword>
<feature type="binding site" evidence="5">
    <location>
        <position position="130"/>
    </location>
    <ligand>
        <name>ATP</name>
        <dbReference type="ChEBI" id="CHEBI:30616"/>
    </ligand>
</feature>
<evidence type="ECO:0000256" key="5">
    <source>
        <dbReference type="PROSITE-ProRule" id="PRU10141"/>
    </source>
</evidence>
<feature type="domain" description="Protein kinase" evidence="7">
    <location>
        <begin position="92"/>
        <end position="363"/>
    </location>
</feature>
<keyword evidence="8" id="KW-0723">Serine/threonine-protein kinase</keyword>
<evidence type="ECO:0000256" key="4">
    <source>
        <dbReference type="ARBA" id="ARBA00022840"/>
    </source>
</evidence>
<sequence>MPEQTTHPSPTDLHAYGLGQLPPDEATAIEKHIGECEPCCETIADLSFADTFIELLQNSEQEPDAQTVDHQTGTANPNSAGVPEPLAQHPRYEIINLIGKGGMGDVYQARHRKMERTVALKVINRGLVRKAEAVDRFHREVKAAAQLSHPNIVTSHDADHAGDFHFMVMEFVDGVDLSKVVKDRGALPVADACDYVRQAAVGLQHAHERGMVHRDIKPHNMMVTADGTIKILDFGLASLAPEAIPASDTVAVRSDLTAAGALMGTPDFISPEQANDARSVDIRSDIYSLGATFYFLLSGRPLFADGSVMEKLKGHAQFEPEPLNSLRDDVPADLAIIISKMIAKDPGKRFQTPVEVADALSKFKVAVAGDVVSANTEVEKARPAFVALTLRRFFSLLAVAISSVLAIGLLSVKGCGDSAQETQHAYTDLSSYLQTGKKTKHNTYSVNALNVLTDSSEGRKLLAKIDADSEELSFANFEDAGAKHAIDWAAALIHDDRVTPRQRELTVTVQHESGSYGPVWSAPNQFHLESVRIAKGGGFSGPKLVIGFTASDRANDRQVVRETFQLKPGKRYEVDVDLVDVIDGSIDWIDLWRNGKEKAGDDQPATVAASPSKPELKVTGKTVDKGTAGLPSLYDWKIKGRDVGDLKVRMLLAQNGKTEVMQEFDFEELPAELANKVRLEVRDAGTGADRKRKVNAILFVESPVPSRSTTLNEDKGLSISVEAPFSNTTELADLEPIEPGQTELLLALSYWKGDMTHDLTMESMTEATNDGNATFLFVTVDWSPANPDVTQLQGDWETLSVTESGKQLATENGFGGLLLQIKGNRFVIKERTPNGDISDVDNGRIEIGSTTTPKTIDFIDRDQPNQRSLGIYELDDGVLRICLAEQGGTDASAGERIPDTKPLKRPTTFDSPAGSNIMLMEFRRTPDNTLKTVTRRADVLGMGKVVSFFPQESDQLATIDLNKSERAVELWVSGDDAKLVQEGNRVRLEFEGWPAAEPADFFGGKVISLYPTADVAGMFRVLIKGDDSVSWPDKRYLRPGVRANCWIFTAAQNPAQQSEARSSKPTVEEDASAPAGDVPAKENDIPNIQGTWQVTYSEDGGRIAPQEMLKQIRFVIDKQNLTTEFGGRKSVSTYKLDPSTNPKSIDLTENGRTKRAIYDLVGDTLRICIAESGDQRPTAFDSQPNSANDIVLILKRVKPDNASADGTEDQNHNGPLSEELACSLIPEAASISNEDFQKLQTNPAAQTIKNKSLSLVLMALDIRDQSPEAANEFRFLVEGYPKPSEIAAAMSPSRSKGYFSIIQPDYITECKITNSTDEIARGKVTFNAPKLYIGSATFKARKHDGTWQIEKFHLPSRQISIELGEDENWHHEGREAEGNHAPVVDLKQDNK</sequence>
<accession>M2B7X4</accession>
<dbReference type="PANTHER" id="PTHR43289:SF6">
    <property type="entry name" value="SERINE_THREONINE-PROTEIN KINASE NEKL-3"/>
    <property type="match status" value="1"/>
</dbReference>
<keyword evidence="2 5" id="KW-0547">Nucleotide-binding</keyword>
<comment type="caution">
    <text evidence="8">The sequence shown here is derived from an EMBL/GenBank/DDBJ whole genome shotgun (WGS) entry which is preliminary data.</text>
</comment>
<dbReference type="InterPro" id="IPR017504">
    <property type="entry name" value="CHP03067_Planctomycetes"/>
</dbReference>
<feature type="region of interest" description="Disordered" evidence="6">
    <location>
        <begin position="890"/>
        <end position="909"/>
    </location>
</feature>
<reference evidence="8" key="2">
    <citation type="journal article" date="2013" name="Mar. Genomics">
        <title>Expression of sulfatases in Rhodopirellula baltica and the diversity of sulfatases in the genus Rhodopirellula.</title>
        <authorList>
            <person name="Wegner C.E."/>
            <person name="Richter-Heitmann T."/>
            <person name="Klindworth A."/>
            <person name="Klockow C."/>
            <person name="Richter M."/>
            <person name="Achstetter T."/>
            <person name="Glockner F.O."/>
            <person name="Harder J."/>
        </authorList>
    </citation>
    <scope>NUCLEOTIDE SEQUENCE [LARGE SCALE GENOMIC DNA]</scope>
    <source>
        <strain evidence="8">6C</strain>
    </source>
</reference>
<dbReference type="PROSITE" id="PS00107">
    <property type="entry name" value="PROTEIN_KINASE_ATP"/>
    <property type="match status" value="1"/>
</dbReference>
<dbReference type="PATRIC" id="fig|1263867.3.peg.1542"/>
<evidence type="ECO:0000256" key="3">
    <source>
        <dbReference type="ARBA" id="ARBA00022777"/>
    </source>
</evidence>
<dbReference type="PROSITE" id="PS50011">
    <property type="entry name" value="PROTEIN_KINASE_DOM"/>
    <property type="match status" value="1"/>
</dbReference>
<evidence type="ECO:0000259" key="7">
    <source>
        <dbReference type="PROSITE" id="PS50011"/>
    </source>
</evidence>
<dbReference type="InterPro" id="IPR008271">
    <property type="entry name" value="Ser/Thr_kinase_AS"/>
</dbReference>
<reference evidence="8" key="1">
    <citation type="submission" date="2012-11" db="EMBL/GenBank/DDBJ databases">
        <title>Permanent draft genomes of Rhodopirellula europaea strain SH398 and 6C.</title>
        <authorList>
            <person name="Richter M."/>
            <person name="Richter-Heitmann T."/>
            <person name="Frank C."/>
            <person name="Harder J."/>
            <person name="Glockner F.O."/>
        </authorList>
    </citation>
    <scope>NUCLEOTIDE SEQUENCE</scope>
    <source>
        <strain evidence="8">6C</strain>
    </source>
</reference>
<name>M2B7X4_9BACT</name>
<keyword evidence="3 8" id="KW-0418">Kinase</keyword>
<protein>
    <submittedName>
        <fullName evidence="8">Protein containing Serine/threonine protein kinase</fullName>
    </submittedName>
</protein>
<dbReference type="Pfam" id="PF13490">
    <property type="entry name" value="zf-HC2"/>
    <property type="match status" value="1"/>
</dbReference>
<dbReference type="InterPro" id="IPR000719">
    <property type="entry name" value="Prot_kinase_dom"/>
</dbReference>
<dbReference type="NCBIfam" id="TIGR03067">
    <property type="entry name" value="Planc_TIGR03067"/>
    <property type="match status" value="2"/>
</dbReference>
<dbReference type="Proteomes" id="UP000011529">
    <property type="component" value="Unassembled WGS sequence"/>
</dbReference>
<dbReference type="InterPro" id="IPR011009">
    <property type="entry name" value="Kinase-like_dom_sf"/>
</dbReference>
<dbReference type="GO" id="GO:0004674">
    <property type="term" value="F:protein serine/threonine kinase activity"/>
    <property type="evidence" value="ECO:0007669"/>
    <property type="project" value="UniProtKB-KW"/>
</dbReference>
<dbReference type="SUPFAM" id="SSF56112">
    <property type="entry name" value="Protein kinase-like (PK-like)"/>
    <property type="match status" value="1"/>
</dbReference>
<dbReference type="SMART" id="SM00220">
    <property type="entry name" value="S_TKc"/>
    <property type="match status" value="1"/>
</dbReference>
<feature type="compositionally biased region" description="Polar residues" evidence="6">
    <location>
        <begin position="1054"/>
        <end position="1065"/>
    </location>
</feature>
<feature type="compositionally biased region" description="Polar residues" evidence="6">
    <location>
        <begin position="68"/>
        <end position="79"/>
    </location>
</feature>
<feature type="region of interest" description="Disordered" evidence="6">
    <location>
        <begin position="1054"/>
        <end position="1084"/>
    </location>
</feature>
<keyword evidence="1" id="KW-0808">Transferase</keyword>
<dbReference type="CDD" id="cd14014">
    <property type="entry name" value="STKc_PknB_like"/>
    <property type="match status" value="1"/>
</dbReference>
<evidence type="ECO:0000256" key="2">
    <source>
        <dbReference type="ARBA" id="ARBA00022741"/>
    </source>
</evidence>
<dbReference type="InterPro" id="IPR017441">
    <property type="entry name" value="Protein_kinase_ATP_BS"/>
</dbReference>
<dbReference type="InterPro" id="IPR041916">
    <property type="entry name" value="Anti_sigma_zinc_sf"/>
</dbReference>
<proteinExistence type="predicted"/>
<evidence type="ECO:0000256" key="6">
    <source>
        <dbReference type="SAM" id="MobiDB-lite"/>
    </source>
</evidence>
<evidence type="ECO:0000313" key="8">
    <source>
        <dbReference type="EMBL" id="EMB17828.1"/>
    </source>
</evidence>
<evidence type="ECO:0000256" key="1">
    <source>
        <dbReference type="ARBA" id="ARBA00022679"/>
    </source>
</evidence>
<dbReference type="Pfam" id="PF00069">
    <property type="entry name" value="Pkinase"/>
    <property type="match status" value="1"/>
</dbReference>
<keyword evidence="4 5" id="KW-0067">ATP-binding</keyword>
<dbReference type="Gene3D" id="1.10.510.10">
    <property type="entry name" value="Transferase(Phosphotransferase) domain 1"/>
    <property type="match status" value="1"/>
</dbReference>